<evidence type="ECO:0000313" key="8">
    <source>
        <dbReference type="EMBL" id="MBS3061164.1"/>
    </source>
</evidence>
<dbReference type="InterPro" id="IPR029044">
    <property type="entry name" value="Nucleotide-diphossugar_trans"/>
</dbReference>
<evidence type="ECO:0000256" key="2">
    <source>
        <dbReference type="ARBA" id="ARBA00006739"/>
    </source>
</evidence>
<dbReference type="GO" id="GO:0016757">
    <property type="term" value="F:glycosyltransferase activity"/>
    <property type="evidence" value="ECO:0007669"/>
    <property type="project" value="UniProtKB-KW"/>
</dbReference>
<accession>A0A8T4L3V4</accession>
<keyword evidence="4 8" id="KW-0808">Transferase</keyword>
<evidence type="ECO:0000256" key="4">
    <source>
        <dbReference type="ARBA" id="ARBA00022679"/>
    </source>
</evidence>
<dbReference type="EC" id="2.4.-.-" evidence="8"/>
<feature type="compositionally biased region" description="Basic and acidic residues" evidence="6">
    <location>
        <begin position="250"/>
        <end position="259"/>
    </location>
</feature>
<feature type="region of interest" description="Disordered" evidence="6">
    <location>
        <begin position="245"/>
        <end position="269"/>
    </location>
</feature>
<evidence type="ECO:0000256" key="5">
    <source>
        <dbReference type="ARBA" id="ARBA00022842"/>
    </source>
</evidence>
<keyword evidence="3 8" id="KW-0328">Glycosyltransferase</keyword>
<reference evidence="8" key="2">
    <citation type="submission" date="2021-05" db="EMBL/GenBank/DDBJ databases">
        <title>Protein family content uncovers lineage relationships and bacterial pathway maintenance mechanisms in DPANN archaea.</title>
        <authorList>
            <person name="Castelle C.J."/>
            <person name="Meheust R."/>
            <person name="Jaffe A.L."/>
            <person name="Seitz K."/>
            <person name="Gong X."/>
            <person name="Baker B.J."/>
            <person name="Banfield J.F."/>
        </authorList>
    </citation>
    <scope>NUCLEOTIDE SEQUENCE</scope>
    <source>
        <strain evidence="8">RIFCSPLOWO2_01_FULL_AR10_48_17</strain>
    </source>
</reference>
<dbReference type="EMBL" id="JAGVWC010000008">
    <property type="protein sequence ID" value="MBS3061164.1"/>
    <property type="molecule type" value="Genomic_DNA"/>
</dbReference>
<gene>
    <name evidence="8" type="ORF">J4215_01115</name>
</gene>
<dbReference type="Pfam" id="PF00535">
    <property type="entry name" value="Glycos_transf_2"/>
    <property type="match status" value="1"/>
</dbReference>
<dbReference type="PANTHER" id="PTHR48090">
    <property type="entry name" value="UNDECAPRENYL-PHOSPHATE 4-DEOXY-4-FORMAMIDO-L-ARABINOSE TRANSFERASE-RELATED"/>
    <property type="match status" value="1"/>
</dbReference>
<evidence type="ECO:0000313" key="9">
    <source>
        <dbReference type="Proteomes" id="UP000675968"/>
    </source>
</evidence>
<feature type="domain" description="Glycosyltransferase 2-like" evidence="7">
    <location>
        <begin position="10"/>
        <end position="151"/>
    </location>
</feature>
<sequence>MTQKEKIVLMIPAHNEEKTLKNLLPGLMALKKVGVCHEVVVVNDGSTDHTGKVALSFGAKVLTLPKNYGKAYAFYEGAKVAKQMKATVFVTLDSDLEHVTKRQLEALIRPVLRGDVKMSVGTVVDRKTINGIPVHDSTIVSGQRAFQMQALEPLLIHNPKWEKFFGIHNGQFCYRTGFGLERALNQLLVGHTEWMYGGSTGKKIVVRTEFNVQRGALQITSKKQMDREMASVDWVNNARKNTARIVRSKRKEDPAEARKRVARFKRRTK</sequence>
<proteinExistence type="inferred from homology"/>
<evidence type="ECO:0000256" key="3">
    <source>
        <dbReference type="ARBA" id="ARBA00022676"/>
    </source>
</evidence>
<comment type="caution">
    <text evidence="8">The sequence shown here is derived from an EMBL/GenBank/DDBJ whole genome shotgun (WGS) entry which is preliminary data.</text>
</comment>
<organism evidence="8 9">
    <name type="scientific">Candidatus Iainarchaeum sp</name>
    <dbReference type="NCBI Taxonomy" id="3101447"/>
    <lineage>
        <taxon>Archaea</taxon>
        <taxon>Candidatus Iainarchaeota</taxon>
        <taxon>Candidatus Iainarchaeia</taxon>
        <taxon>Candidatus Iainarchaeales</taxon>
        <taxon>Candidatus Iainarchaeaceae</taxon>
        <taxon>Candidatus Iainarchaeum</taxon>
    </lineage>
</organism>
<keyword evidence="5" id="KW-0460">Magnesium</keyword>
<comment type="similarity">
    <text evidence="2">Belongs to the glycosyltransferase 2 family.</text>
</comment>
<dbReference type="InterPro" id="IPR050256">
    <property type="entry name" value="Glycosyltransferase_2"/>
</dbReference>
<evidence type="ECO:0000256" key="6">
    <source>
        <dbReference type="SAM" id="MobiDB-lite"/>
    </source>
</evidence>
<evidence type="ECO:0000256" key="1">
    <source>
        <dbReference type="ARBA" id="ARBA00001946"/>
    </source>
</evidence>
<dbReference type="AlphaFoldDB" id="A0A8T4L3V4"/>
<evidence type="ECO:0000259" key="7">
    <source>
        <dbReference type="Pfam" id="PF00535"/>
    </source>
</evidence>
<dbReference type="PANTHER" id="PTHR48090:SF10">
    <property type="entry name" value="GLUCOSYL-3-PHOSPHOGLYCERATE SYNTHASE"/>
    <property type="match status" value="1"/>
</dbReference>
<dbReference type="SUPFAM" id="SSF53448">
    <property type="entry name" value="Nucleotide-diphospho-sugar transferases"/>
    <property type="match status" value="1"/>
</dbReference>
<protein>
    <submittedName>
        <fullName evidence="8">Glycosyltransferase</fullName>
        <ecNumber evidence="8">2.4.-.-</ecNumber>
    </submittedName>
</protein>
<dbReference type="Gene3D" id="3.90.550.10">
    <property type="entry name" value="Spore Coat Polysaccharide Biosynthesis Protein SpsA, Chain A"/>
    <property type="match status" value="1"/>
</dbReference>
<dbReference type="InterPro" id="IPR001173">
    <property type="entry name" value="Glyco_trans_2-like"/>
</dbReference>
<dbReference type="Proteomes" id="UP000675968">
    <property type="component" value="Unassembled WGS sequence"/>
</dbReference>
<reference evidence="8" key="1">
    <citation type="submission" date="2021-03" db="EMBL/GenBank/DDBJ databases">
        <authorList>
            <person name="Jaffe A."/>
        </authorList>
    </citation>
    <scope>NUCLEOTIDE SEQUENCE</scope>
    <source>
        <strain evidence="8">RIFCSPLOWO2_01_FULL_AR10_48_17</strain>
    </source>
</reference>
<name>A0A8T4L3V4_9ARCH</name>
<feature type="compositionally biased region" description="Basic residues" evidence="6">
    <location>
        <begin position="260"/>
        <end position="269"/>
    </location>
</feature>
<comment type="cofactor">
    <cofactor evidence="1">
        <name>Mg(2+)</name>
        <dbReference type="ChEBI" id="CHEBI:18420"/>
    </cofactor>
</comment>